<feature type="domain" description="Fe2OG dioxygenase" evidence="7">
    <location>
        <begin position="220"/>
        <end position="319"/>
    </location>
</feature>
<dbReference type="GO" id="GO:0051213">
    <property type="term" value="F:dioxygenase activity"/>
    <property type="evidence" value="ECO:0007669"/>
    <property type="project" value="UniProtKB-ARBA"/>
</dbReference>
<reference evidence="8 9" key="1">
    <citation type="submission" date="2023-01" db="EMBL/GenBank/DDBJ databases">
        <authorList>
            <person name="Kreplak J."/>
        </authorList>
    </citation>
    <scope>NUCLEOTIDE SEQUENCE [LARGE SCALE GENOMIC DNA]</scope>
</reference>
<dbReference type="InterPro" id="IPR027443">
    <property type="entry name" value="IPNS-like_sf"/>
</dbReference>
<dbReference type="GO" id="GO:0046872">
    <property type="term" value="F:metal ion binding"/>
    <property type="evidence" value="ECO:0007669"/>
    <property type="project" value="UniProtKB-KW"/>
</dbReference>
<dbReference type="SUPFAM" id="SSF51197">
    <property type="entry name" value="Clavaminate synthase-like"/>
    <property type="match status" value="1"/>
</dbReference>
<dbReference type="AlphaFoldDB" id="A0AAV0ZWU4"/>
<dbReference type="EMBL" id="OX451738">
    <property type="protein sequence ID" value="CAI8602861.1"/>
    <property type="molecule type" value="Genomic_DNA"/>
</dbReference>
<dbReference type="Pfam" id="PF14226">
    <property type="entry name" value="DIOX_N"/>
    <property type="match status" value="1"/>
</dbReference>
<dbReference type="InterPro" id="IPR044861">
    <property type="entry name" value="IPNS-like_FE2OG_OXY"/>
</dbReference>
<dbReference type="PROSITE" id="PS51471">
    <property type="entry name" value="FE2OG_OXY"/>
    <property type="match status" value="1"/>
</dbReference>
<dbReference type="Gene3D" id="2.60.120.330">
    <property type="entry name" value="B-lactam Antibiotic, Isopenicillin N Synthase, Chain"/>
    <property type="match status" value="1"/>
</dbReference>
<sequence length="368" mass="42280">MSTVMKEEVLLSSDEDSYDRAKEVKEFDETKAGVKGLTDSGIINLPRFLIHPQETLPNHDATRCSCLLQVPVIDFTGHEECRRLEIIGEIKRASETWGFFQMVNHGVPDYVMDDMLKVVKEFHEQGEEVKKEWYSRDHKMKVRYFCNGDLLVAKAANWRDTILFDFQDGPLDQQAYPLVCREAVSKYMEHILKLKEILSELLPEALGLKKDYLANIKCMKSEIVVCHYYPPCPQPELTFGTTKHSDPSSLTILLQDTIGGLQVLHQNQWIDITPIHGALVANIGDFMQLISNDKFKSVEHRVLARSVGPRASAACHMYPDASRKYRPIEEFTSNENPPKYRETNITEYLTHFRSKGLDGHKTLPYFRL</sequence>
<evidence type="ECO:0000313" key="8">
    <source>
        <dbReference type="EMBL" id="CAI8602861.1"/>
    </source>
</evidence>
<gene>
    <name evidence="8" type="ORF">VFH_III060320</name>
</gene>
<comment type="similarity">
    <text evidence="2 6">Belongs to the iron/ascorbate-dependent oxidoreductase family.</text>
</comment>
<organism evidence="8 9">
    <name type="scientific">Vicia faba</name>
    <name type="common">Broad bean</name>
    <name type="synonym">Faba vulgaris</name>
    <dbReference type="NCBI Taxonomy" id="3906"/>
    <lineage>
        <taxon>Eukaryota</taxon>
        <taxon>Viridiplantae</taxon>
        <taxon>Streptophyta</taxon>
        <taxon>Embryophyta</taxon>
        <taxon>Tracheophyta</taxon>
        <taxon>Spermatophyta</taxon>
        <taxon>Magnoliopsida</taxon>
        <taxon>eudicotyledons</taxon>
        <taxon>Gunneridae</taxon>
        <taxon>Pentapetalae</taxon>
        <taxon>rosids</taxon>
        <taxon>fabids</taxon>
        <taxon>Fabales</taxon>
        <taxon>Fabaceae</taxon>
        <taxon>Papilionoideae</taxon>
        <taxon>50 kb inversion clade</taxon>
        <taxon>NPAAA clade</taxon>
        <taxon>Hologalegina</taxon>
        <taxon>IRL clade</taxon>
        <taxon>Fabeae</taxon>
        <taxon>Vicia</taxon>
    </lineage>
</organism>
<evidence type="ECO:0000256" key="6">
    <source>
        <dbReference type="RuleBase" id="RU003682"/>
    </source>
</evidence>
<keyword evidence="5 6" id="KW-0408">Iron</keyword>
<evidence type="ECO:0000256" key="2">
    <source>
        <dbReference type="ARBA" id="ARBA00008056"/>
    </source>
</evidence>
<keyword evidence="3 6" id="KW-0479">Metal-binding</keyword>
<evidence type="ECO:0000256" key="1">
    <source>
        <dbReference type="ARBA" id="ARBA00001962"/>
    </source>
</evidence>
<evidence type="ECO:0000256" key="4">
    <source>
        <dbReference type="ARBA" id="ARBA00023002"/>
    </source>
</evidence>
<keyword evidence="9" id="KW-1185">Reference proteome</keyword>
<dbReference type="InterPro" id="IPR026992">
    <property type="entry name" value="DIOX_N"/>
</dbReference>
<proteinExistence type="inferred from homology"/>
<dbReference type="FunFam" id="2.60.120.330:FF:000005">
    <property type="entry name" value="1-aminocyclopropane-1-carboxylate oxidase homolog 1"/>
    <property type="match status" value="1"/>
</dbReference>
<dbReference type="Proteomes" id="UP001157006">
    <property type="component" value="Chromosome 3"/>
</dbReference>
<dbReference type="PANTHER" id="PTHR10209:SF714">
    <property type="entry name" value="1-AMINOCYCLOPROPANE-1-CARBOXYLATE OXIDASE HOMOLOG 11-RELATED"/>
    <property type="match status" value="1"/>
</dbReference>
<protein>
    <recommendedName>
        <fullName evidence="7">Fe2OG dioxygenase domain-containing protein</fullName>
    </recommendedName>
</protein>
<name>A0AAV0ZWU4_VICFA</name>
<comment type="cofactor">
    <cofactor evidence="1">
        <name>Fe cation</name>
        <dbReference type="ChEBI" id="CHEBI:24875"/>
    </cofactor>
</comment>
<keyword evidence="4 6" id="KW-0560">Oxidoreductase</keyword>
<evidence type="ECO:0000259" key="7">
    <source>
        <dbReference type="PROSITE" id="PS51471"/>
    </source>
</evidence>
<evidence type="ECO:0000256" key="5">
    <source>
        <dbReference type="ARBA" id="ARBA00023004"/>
    </source>
</evidence>
<accession>A0AAV0ZWU4</accession>
<dbReference type="Pfam" id="PF03171">
    <property type="entry name" value="2OG-FeII_Oxy"/>
    <property type="match status" value="1"/>
</dbReference>
<evidence type="ECO:0000256" key="3">
    <source>
        <dbReference type="ARBA" id="ARBA00022723"/>
    </source>
</evidence>
<evidence type="ECO:0000313" key="9">
    <source>
        <dbReference type="Proteomes" id="UP001157006"/>
    </source>
</evidence>
<dbReference type="PANTHER" id="PTHR10209">
    <property type="entry name" value="OXIDOREDUCTASE, 2OG-FE II OXYGENASE FAMILY PROTEIN"/>
    <property type="match status" value="1"/>
</dbReference>
<dbReference type="InterPro" id="IPR005123">
    <property type="entry name" value="Oxoglu/Fe-dep_dioxygenase_dom"/>
</dbReference>